<evidence type="ECO:0000259" key="2">
    <source>
        <dbReference type="Pfam" id="PF00535"/>
    </source>
</evidence>
<name>A0A9D3ADT0_9ACTN</name>
<dbReference type="InterPro" id="IPR050256">
    <property type="entry name" value="Glycosyltransferase_2"/>
</dbReference>
<evidence type="ECO:0000313" key="4">
    <source>
        <dbReference type="Proteomes" id="UP000789325"/>
    </source>
</evidence>
<dbReference type="InterPro" id="IPR029044">
    <property type="entry name" value="Nucleotide-diphossugar_trans"/>
</dbReference>
<dbReference type="SUPFAM" id="SSF53448">
    <property type="entry name" value="Nucleotide-diphospho-sugar transferases"/>
    <property type="match status" value="1"/>
</dbReference>
<dbReference type="AlphaFoldDB" id="A0A9D3ADT0"/>
<gene>
    <name evidence="3" type="ORF">K8V16_10210</name>
</gene>
<feature type="domain" description="Glycosyltransferase 2-like" evidence="2">
    <location>
        <begin position="8"/>
        <end position="161"/>
    </location>
</feature>
<evidence type="ECO:0000313" key="3">
    <source>
        <dbReference type="EMBL" id="HJH44148.1"/>
    </source>
</evidence>
<dbReference type="PANTHER" id="PTHR48090">
    <property type="entry name" value="UNDECAPRENYL-PHOSPHATE 4-DEOXY-4-FORMAMIDO-L-ARABINOSE TRANSFERASE-RELATED"/>
    <property type="match status" value="1"/>
</dbReference>
<dbReference type="Gene3D" id="3.90.550.10">
    <property type="entry name" value="Spore Coat Polysaccharide Biosynthesis Protein SpsA, Chain A"/>
    <property type="match status" value="1"/>
</dbReference>
<organism evidence="3 4">
    <name type="scientific">Rubneribacter badeniensis</name>
    <dbReference type="NCBI Taxonomy" id="2070688"/>
    <lineage>
        <taxon>Bacteria</taxon>
        <taxon>Bacillati</taxon>
        <taxon>Actinomycetota</taxon>
        <taxon>Coriobacteriia</taxon>
        <taxon>Eggerthellales</taxon>
        <taxon>Eggerthellaceae</taxon>
        <taxon>Rubneribacter</taxon>
    </lineage>
</organism>
<comment type="similarity">
    <text evidence="1">Belongs to the glycosyltransferase 2 family.</text>
</comment>
<evidence type="ECO:0000256" key="1">
    <source>
        <dbReference type="ARBA" id="ARBA00006739"/>
    </source>
</evidence>
<dbReference type="EMBL" id="DYZL01000205">
    <property type="protein sequence ID" value="HJH44148.1"/>
    <property type="molecule type" value="Genomic_DNA"/>
</dbReference>
<proteinExistence type="inferred from homology"/>
<comment type="caution">
    <text evidence="3">The sequence shown here is derived from an EMBL/GenBank/DDBJ whole genome shotgun (WGS) entry which is preliminary data.</text>
</comment>
<protein>
    <submittedName>
        <fullName evidence="3">Glycosyltransferase family 2 protein</fullName>
    </submittedName>
</protein>
<dbReference type="Proteomes" id="UP000789325">
    <property type="component" value="Unassembled WGS sequence"/>
</dbReference>
<reference evidence="3" key="2">
    <citation type="submission" date="2021-09" db="EMBL/GenBank/DDBJ databases">
        <authorList>
            <person name="Gilroy R."/>
        </authorList>
    </citation>
    <scope>NUCLEOTIDE SEQUENCE</scope>
    <source>
        <strain evidence="3">USAMLcec12-2067</strain>
    </source>
</reference>
<sequence length="232" mass="25963">MRKRVIAVVPAYNEEDNIVSTIEDLVRNAPGVDYVVINDGSRDRTASICRERGYRLISLPVNLGLAGAFQTGMRYARDRGYDYALQFDADGQHSAAHIGEMVAAAEHGGANVVIGSRFVACKKPFSPRMVGSALISAMIRLTTGKKVQDPTSGMRLFDSSLIPLFADELDYGPEPDTISLLMRNGYKMEEVQVEMRERMAGESYLNFTKSVSYMLRMCISILFVQWFRRRAK</sequence>
<dbReference type="PANTHER" id="PTHR48090:SF7">
    <property type="entry name" value="RFBJ PROTEIN"/>
    <property type="match status" value="1"/>
</dbReference>
<dbReference type="CDD" id="cd04179">
    <property type="entry name" value="DPM_DPG-synthase_like"/>
    <property type="match status" value="1"/>
</dbReference>
<accession>A0A9D3ADT0</accession>
<dbReference type="Pfam" id="PF00535">
    <property type="entry name" value="Glycos_transf_2"/>
    <property type="match status" value="1"/>
</dbReference>
<reference evidence="3" key="1">
    <citation type="journal article" date="2021" name="PeerJ">
        <title>Extensive microbial diversity within the chicken gut microbiome revealed by metagenomics and culture.</title>
        <authorList>
            <person name="Gilroy R."/>
            <person name="Ravi A."/>
            <person name="Getino M."/>
            <person name="Pursley I."/>
            <person name="Horton D.L."/>
            <person name="Alikhan N.F."/>
            <person name="Baker D."/>
            <person name="Gharbi K."/>
            <person name="Hall N."/>
            <person name="Watson M."/>
            <person name="Adriaenssens E.M."/>
            <person name="Foster-Nyarko E."/>
            <person name="Jarju S."/>
            <person name="Secka A."/>
            <person name="Antonio M."/>
            <person name="Oren A."/>
            <person name="Chaudhuri R.R."/>
            <person name="La Ragione R."/>
            <person name="Hildebrand F."/>
            <person name="Pallen M.J."/>
        </authorList>
    </citation>
    <scope>NUCLEOTIDE SEQUENCE</scope>
    <source>
        <strain evidence="3">USAMLcec12-2067</strain>
    </source>
</reference>
<dbReference type="InterPro" id="IPR001173">
    <property type="entry name" value="Glyco_trans_2-like"/>
</dbReference>